<dbReference type="GO" id="GO:0019441">
    <property type="term" value="P:L-tryptophan catabolic process to kynurenine"/>
    <property type="evidence" value="ECO:0007669"/>
    <property type="project" value="InterPro"/>
</dbReference>
<sequence length="53" mass="5772">MRVGWGVPIGAMFDLEELAETSKKPGRWTFFISSSPLNCAHGVSSPPNCMAIF</sequence>
<accession>A0A5N6Z3U1</accession>
<gene>
    <name evidence="1" type="ORF">BDV28DRAFT_135293</name>
</gene>
<proteinExistence type="predicted"/>
<name>A0A5N6Z3U1_9EURO</name>
<keyword evidence="2" id="KW-1185">Reference proteome</keyword>
<evidence type="ECO:0000313" key="2">
    <source>
        <dbReference type="Proteomes" id="UP000327118"/>
    </source>
</evidence>
<organism evidence="1 2">
    <name type="scientific">Aspergillus coremiiformis</name>
    <dbReference type="NCBI Taxonomy" id="138285"/>
    <lineage>
        <taxon>Eukaryota</taxon>
        <taxon>Fungi</taxon>
        <taxon>Dikarya</taxon>
        <taxon>Ascomycota</taxon>
        <taxon>Pezizomycotina</taxon>
        <taxon>Eurotiomycetes</taxon>
        <taxon>Eurotiomycetidae</taxon>
        <taxon>Eurotiales</taxon>
        <taxon>Aspergillaceae</taxon>
        <taxon>Aspergillus</taxon>
        <taxon>Aspergillus subgen. Circumdati</taxon>
    </lineage>
</organism>
<dbReference type="OrthoDB" id="5396at2759"/>
<dbReference type="AlphaFoldDB" id="A0A5N6Z3U1"/>
<protein>
    <submittedName>
        <fullName evidence="1">Uncharacterized protein</fullName>
    </submittedName>
</protein>
<dbReference type="Proteomes" id="UP000327118">
    <property type="component" value="Unassembled WGS sequence"/>
</dbReference>
<dbReference type="GO" id="GO:0004061">
    <property type="term" value="F:arylformamidase activity"/>
    <property type="evidence" value="ECO:0007669"/>
    <property type="project" value="InterPro"/>
</dbReference>
<dbReference type="EMBL" id="ML739134">
    <property type="protein sequence ID" value="KAE8352331.1"/>
    <property type="molecule type" value="Genomic_DNA"/>
</dbReference>
<dbReference type="InterPro" id="IPR037175">
    <property type="entry name" value="KFase_sf"/>
</dbReference>
<dbReference type="PANTHER" id="PTHR34861:SF9">
    <property type="entry name" value="CYCLASE"/>
    <property type="match status" value="1"/>
</dbReference>
<evidence type="ECO:0000313" key="1">
    <source>
        <dbReference type="EMBL" id="KAE8352331.1"/>
    </source>
</evidence>
<dbReference type="PANTHER" id="PTHR34861">
    <property type="match status" value="1"/>
</dbReference>
<reference evidence="2" key="1">
    <citation type="submission" date="2019-04" db="EMBL/GenBank/DDBJ databases">
        <title>Friends and foes A comparative genomics studyof 23 Aspergillus species from section Flavi.</title>
        <authorList>
            <consortium name="DOE Joint Genome Institute"/>
            <person name="Kjaerbolling I."/>
            <person name="Vesth T."/>
            <person name="Frisvad J.C."/>
            <person name="Nybo J.L."/>
            <person name="Theobald S."/>
            <person name="Kildgaard S."/>
            <person name="Isbrandt T."/>
            <person name="Kuo A."/>
            <person name="Sato A."/>
            <person name="Lyhne E.K."/>
            <person name="Kogle M.E."/>
            <person name="Wiebenga A."/>
            <person name="Kun R.S."/>
            <person name="Lubbers R.J."/>
            <person name="Makela M.R."/>
            <person name="Barry K."/>
            <person name="Chovatia M."/>
            <person name="Clum A."/>
            <person name="Daum C."/>
            <person name="Haridas S."/>
            <person name="He G."/>
            <person name="LaButti K."/>
            <person name="Lipzen A."/>
            <person name="Mondo S."/>
            <person name="Riley R."/>
            <person name="Salamov A."/>
            <person name="Simmons B.A."/>
            <person name="Magnuson J.K."/>
            <person name="Henrissat B."/>
            <person name="Mortensen U.H."/>
            <person name="Larsen T.O."/>
            <person name="Devries R.P."/>
            <person name="Grigoriev I.V."/>
            <person name="Machida M."/>
            <person name="Baker S.E."/>
            <person name="Andersen M.R."/>
        </authorList>
    </citation>
    <scope>NUCLEOTIDE SEQUENCE [LARGE SCALE GENOMIC DNA]</scope>
    <source>
        <strain evidence="2">CBS 553.77</strain>
    </source>
</reference>
<dbReference type="Gene3D" id="3.50.30.50">
    <property type="entry name" value="Putative cyclase"/>
    <property type="match status" value="1"/>
</dbReference>